<dbReference type="Proteomes" id="UP000031166">
    <property type="component" value="Unassembled WGS sequence"/>
</dbReference>
<evidence type="ECO:0000313" key="2">
    <source>
        <dbReference type="Proteomes" id="UP000031166"/>
    </source>
</evidence>
<name>A0A0B4CTR4_9CAUL</name>
<evidence type="ECO:0000313" key="1">
    <source>
        <dbReference type="EMBL" id="KIC59802.1"/>
    </source>
</evidence>
<dbReference type="EMBL" id="JWSY01000005">
    <property type="protein sequence ID" value="KIC59802.1"/>
    <property type="molecule type" value="Genomic_DNA"/>
</dbReference>
<dbReference type="SUPFAM" id="SSF48613">
    <property type="entry name" value="Heme oxygenase-like"/>
    <property type="match status" value="1"/>
</dbReference>
<dbReference type="AlphaFoldDB" id="A0A0B4CTR4"/>
<dbReference type="PANTHER" id="PTHR39456">
    <property type="entry name" value="METAL-DEPENDENT HYDROLASE"/>
    <property type="match status" value="1"/>
</dbReference>
<organism evidence="1 2">
    <name type="scientific">Brevundimonas nasdae</name>
    <dbReference type="NCBI Taxonomy" id="172043"/>
    <lineage>
        <taxon>Bacteria</taxon>
        <taxon>Pseudomonadati</taxon>
        <taxon>Pseudomonadota</taxon>
        <taxon>Alphaproteobacteria</taxon>
        <taxon>Caulobacterales</taxon>
        <taxon>Caulobacteraceae</taxon>
        <taxon>Brevundimonas</taxon>
    </lineage>
</organism>
<reference evidence="1 2" key="1">
    <citation type="submission" date="2014-12" db="EMBL/GenBank/DDBJ databases">
        <title>Genome sequencing of Brevundimonas nasdae TPW30.</title>
        <authorList>
            <person name="Tan P.W."/>
            <person name="Chan K.-G."/>
        </authorList>
    </citation>
    <scope>NUCLEOTIDE SEQUENCE [LARGE SCALE GENOMIC DNA]</scope>
    <source>
        <strain evidence="1 2">TPW30</strain>
    </source>
</reference>
<dbReference type="InterPro" id="IPR016084">
    <property type="entry name" value="Haem_Oase-like_multi-hlx"/>
</dbReference>
<dbReference type="RefSeq" id="WP_039244864.1">
    <property type="nucleotide sequence ID" value="NZ_JWSY01000005.1"/>
</dbReference>
<evidence type="ECO:0008006" key="3">
    <source>
        <dbReference type="Google" id="ProtNLM"/>
    </source>
</evidence>
<protein>
    <recommendedName>
        <fullName evidence="3">Metal-dependent hydrolase</fullName>
    </recommendedName>
</protein>
<dbReference type="PIRSF" id="PIRSF007580">
    <property type="entry name" value="UCP07580"/>
    <property type="match status" value="1"/>
</dbReference>
<dbReference type="PANTHER" id="PTHR39456:SF1">
    <property type="entry name" value="METAL-DEPENDENT HYDROLASE"/>
    <property type="match status" value="1"/>
</dbReference>
<dbReference type="Pfam" id="PF10118">
    <property type="entry name" value="Metal_hydrol"/>
    <property type="match status" value="1"/>
</dbReference>
<sequence length="278" mass="31770">MAKSATPADLQIKPRDLHIDREAPTPRWWLNGDPFGTAVMNALSLTFPDGERFFIQSVKRFAKDAPPALAADIRAFTVQEGAHTREHTAFNAITERAGYDTAEIEAYVTARLDIARARPALAQLAATMALEHFTAAFAHRLLADPELLKGSPPDLARLWRWHSIEEIEHKGVAYDVFLHATRDLSPLKRWRIRRWAMVLTTLLFTRTVRETTFMLLKQDGIVGWRARLGLFRWLWLKPGLYRRMIGDYLAFYKPDFHPWQVDDRDLIADAEAGLAQPA</sequence>
<gene>
    <name evidence="1" type="ORF">RM53_05265</name>
</gene>
<dbReference type="InterPro" id="IPR016516">
    <property type="entry name" value="UCP07580"/>
</dbReference>
<accession>A0A0B4CTR4</accession>
<comment type="caution">
    <text evidence="1">The sequence shown here is derived from an EMBL/GenBank/DDBJ whole genome shotgun (WGS) entry which is preliminary data.</text>
</comment>
<proteinExistence type="predicted"/>
<dbReference type="STRING" id="172043.RM53_05265"/>